<keyword evidence="2" id="KW-0689">Ribosomal protein</keyword>
<reference evidence="4" key="3">
    <citation type="submission" date="2021-05" db="UniProtKB">
        <authorList>
            <consortium name="EnsemblPlants"/>
        </authorList>
    </citation>
    <scope>IDENTIFICATION</scope>
    <source>
        <strain evidence="4">cv. B73</strain>
    </source>
</reference>
<sequence>MASAAKTLARVGSSLFGRILASPSSSIPRAGLPLARLQPHVPPPAPAGVDAYEAETIARLSSLPGEISFPCGLPSLRFFIDDVEDPVPNDPFQLLPKRTYQPSTIKRKRTHGFLTRSVSLAFPWPLFCFPRPSLKKEDGFQVGIIKFCFRSCLPLAPHHLD</sequence>
<dbReference type="GO" id="GO:0006412">
    <property type="term" value="P:translation"/>
    <property type="evidence" value="ECO:0007669"/>
    <property type="project" value="InterPro"/>
</dbReference>
<proteinExistence type="inferred from homology"/>
<evidence type="ECO:0000313" key="5">
    <source>
        <dbReference type="Proteomes" id="UP000007305"/>
    </source>
</evidence>
<evidence type="ECO:0000256" key="3">
    <source>
        <dbReference type="ARBA" id="ARBA00023274"/>
    </source>
</evidence>
<dbReference type="GO" id="GO:1990904">
    <property type="term" value="C:ribonucleoprotein complex"/>
    <property type="evidence" value="ECO:0007669"/>
    <property type="project" value="UniProtKB-KW"/>
</dbReference>
<dbReference type="Pfam" id="PF00468">
    <property type="entry name" value="Ribosomal_L34"/>
    <property type="match status" value="1"/>
</dbReference>
<reference evidence="4" key="2">
    <citation type="submission" date="2019-07" db="EMBL/GenBank/DDBJ databases">
        <authorList>
            <person name="Seetharam A."/>
            <person name="Woodhouse M."/>
            <person name="Cannon E."/>
        </authorList>
    </citation>
    <scope>NUCLEOTIDE SEQUENCE [LARGE SCALE GENOMIC DNA]</scope>
    <source>
        <strain evidence="4">cv. B73</strain>
    </source>
</reference>
<accession>A0A804QTH9</accession>
<dbReference type="InterPro" id="IPR020939">
    <property type="entry name" value="Ribosomal_bL34_CS"/>
</dbReference>
<dbReference type="PANTHER" id="PTHR14503:SF4">
    <property type="entry name" value="LARGE RIBOSOMAL SUBUNIT PROTEIN BL34M"/>
    <property type="match status" value="1"/>
</dbReference>
<evidence type="ECO:0000256" key="1">
    <source>
        <dbReference type="ARBA" id="ARBA00010111"/>
    </source>
</evidence>
<reference evidence="5" key="1">
    <citation type="journal article" date="2009" name="Science">
        <title>The B73 maize genome: complexity, diversity, and dynamics.</title>
        <authorList>
            <person name="Schnable P.S."/>
            <person name="Ware D."/>
            <person name="Fulton R.S."/>
            <person name="Stein J.C."/>
            <person name="Wei F."/>
            <person name="Pasternak S."/>
            <person name="Liang C."/>
            <person name="Zhang J."/>
            <person name="Fulton L."/>
            <person name="Graves T.A."/>
            <person name="Minx P."/>
            <person name="Reily A.D."/>
            <person name="Courtney L."/>
            <person name="Kruchowski S.S."/>
            <person name="Tomlinson C."/>
            <person name="Strong C."/>
            <person name="Delehaunty K."/>
            <person name="Fronick C."/>
            <person name="Courtney B."/>
            <person name="Rock S.M."/>
            <person name="Belter E."/>
            <person name="Du F."/>
            <person name="Kim K."/>
            <person name="Abbott R.M."/>
            <person name="Cotton M."/>
            <person name="Levy A."/>
            <person name="Marchetto P."/>
            <person name="Ochoa K."/>
            <person name="Jackson S.M."/>
            <person name="Gillam B."/>
            <person name="Chen W."/>
            <person name="Yan L."/>
            <person name="Higginbotham J."/>
            <person name="Cardenas M."/>
            <person name="Waligorski J."/>
            <person name="Applebaum E."/>
            <person name="Phelps L."/>
            <person name="Falcone J."/>
            <person name="Kanchi K."/>
            <person name="Thane T."/>
            <person name="Scimone A."/>
            <person name="Thane N."/>
            <person name="Henke J."/>
            <person name="Wang T."/>
            <person name="Ruppert J."/>
            <person name="Shah N."/>
            <person name="Rotter K."/>
            <person name="Hodges J."/>
            <person name="Ingenthron E."/>
            <person name="Cordes M."/>
            <person name="Kohlberg S."/>
            <person name="Sgro J."/>
            <person name="Delgado B."/>
            <person name="Mead K."/>
            <person name="Chinwalla A."/>
            <person name="Leonard S."/>
            <person name="Crouse K."/>
            <person name="Collura K."/>
            <person name="Kudrna D."/>
            <person name="Currie J."/>
            <person name="He R."/>
            <person name="Angelova A."/>
            <person name="Rajasekar S."/>
            <person name="Mueller T."/>
            <person name="Lomeli R."/>
            <person name="Scara G."/>
            <person name="Ko A."/>
            <person name="Delaney K."/>
            <person name="Wissotski M."/>
            <person name="Lopez G."/>
            <person name="Campos D."/>
            <person name="Braidotti M."/>
            <person name="Ashley E."/>
            <person name="Golser W."/>
            <person name="Kim H."/>
            <person name="Lee S."/>
            <person name="Lin J."/>
            <person name="Dujmic Z."/>
            <person name="Kim W."/>
            <person name="Talag J."/>
            <person name="Zuccolo A."/>
            <person name="Fan C."/>
            <person name="Sebastian A."/>
            <person name="Kramer M."/>
            <person name="Spiegel L."/>
            <person name="Nascimento L."/>
            <person name="Zutavern T."/>
            <person name="Miller B."/>
            <person name="Ambroise C."/>
            <person name="Muller S."/>
            <person name="Spooner W."/>
            <person name="Narechania A."/>
            <person name="Ren L."/>
            <person name="Wei S."/>
            <person name="Kumari S."/>
            <person name="Faga B."/>
            <person name="Levy M.J."/>
            <person name="McMahan L."/>
            <person name="Van Buren P."/>
            <person name="Vaughn M.W."/>
            <person name="Ying K."/>
            <person name="Yeh C.-T."/>
            <person name="Emrich S.J."/>
            <person name="Jia Y."/>
            <person name="Kalyanaraman A."/>
            <person name="Hsia A.-P."/>
            <person name="Barbazuk W.B."/>
            <person name="Baucom R.S."/>
            <person name="Brutnell T.P."/>
            <person name="Carpita N.C."/>
            <person name="Chaparro C."/>
            <person name="Chia J.-M."/>
            <person name="Deragon J.-M."/>
            <person name="Estill J.C."/>
            <person name="Fu Y."/>
            <person name="Jeddeloh J.A."/>
            <person name="Han Y."/>
            <person name="Lee H."/>
            <person name="Li P."/>
            <person name="Lisch D.R."/>
            <person name="Liu S."/>
            <person name="Liu Z."/>
            <person name="Nagel D.H."/>
            <person name="McCann M.C."/>
            <person name="SanMiguel P."/>
            <person name="Myers A.M."/>
            <person name="Nettleton D."/>
            <person name="Nguyen J."/>
            <person name="Penning B.W."/>
            <person name="Ponnala L."/>
            <person name="Schneider K.L."/>
            <person name="Schwartz D.C."/>
            <person name="Sharma A."/>
            <person name="Soderlund C."/>
            <person name="Springer N.M."/>
            <person name="Sun Q."/>
            <person name="Wang H."/>
            <person name="Waterman M."/>
            <person name="Westerman R."/>
            <person name="Wolfgruber T.K."/>
            <person name="Yang L."/>
            <person name="Yu Y."/>
            <person name="Zhang L."/>
            <person name="Zhou S."/>
            <person name="Zhu Q."/>
            <person name="Bennetzen J.L."/>
            <person name="Dawe R.K."/>
            <person name="Jiang J."/>
            <person name="Jiang N."/>
            <person name="Presting G.G."/>
            <person name="Wessler S.R."/>
            <person name="Aluru S."/>
            <person name="Martienssen R.A."/>
            <person name="Clifton S.W."/>
            <person name="McCombie W.R."/>
            <person name="Wing R.A."/>
            <person name="Wilson R.K."/>
        </authorList>
    </citation>
    <scope>NUCLEOTIDE SEQUENCE [LARGE SCALE GENOMIC DNA]</scope>
    <source>
        <strain evidence="5">cv. B73</strain>
    </source>
</reference>
<keyword evidence="3" id="KW-0687">Ribonucleoprotein</keyword>
<dbReference type="GO" id="GO:0003735">
    <property type="term" value="F:structural constituent of ribosome"/>
    <property type="evidence" value="ECO:0007669"/>
    <property type="project" value="InterPro"/>
</dbReference>
<dbReference type="Proteomes" id="UP000007305">
    <property type="component" value="Chromosome 8"/>
</dbReference>
<gene>
    <name evidence="4" type="primary">LOC100272242</name>
</gene>
<dbReference type="AlphaFoldDB" id="A0A804QTH9"/>
<dbReference type="PANTHER" id="PTHR14503">
    <property type="entry name" value="MITOCHONDRIAL RIBOSOMAL PROTEIN 34 FAMILY MEMBER"/>
    <property type="match status" value="1"/>
</dbReference>
<evidence type="ECO:0000256" key="2">
    <source>
        <dbReference type="ARBA" id="ARBA00022980"/>
    </source>
</evidence>
<dbReference type="EnsemblPlants" id="Zm00001eb357240_T002">
    <property type="protein sequence ID" value="Zm00001eb357240_P002"/>
    <property type="gene ID" value="Zm00001eb357240"/>
</dbReference>
<dbReference type="Gramene" id="Zm00001eb357240_T002">
    <property type="protein sequence ID" value="Zm00001eb357240_P002"/>
    <property type="gene ID" value="Zm00001eb357240"/>
</dbReference>
<name>A0A804QTH9_MAIZE</name>
<dbReference type="InterPro" id="IPR000271">
    <property type="entry name" value="Ribosomal_bL34"/>
</dbReference>
<keyword evidence="5" id="KW-1185">Reference proteome</keyword>
<dbReference type="GO" id="GO:0005840">
    <property type="term" value="C:ribosome"/>
    <property type="evidence" value="ECO:0007669"/>
    <property type="project" value="UniProtKB-KW"/>
</dbReference>
<organism evidence="4 5">
    <name type="scientific">Zea mays</name>
    <name type="common">Maize</name>
    <dbReference type="NCBI Taxonomy" id="4577"/>
    <lineage>
        <taxon>Eukaryota</taxon>
        <taxon>Viridiplantae</taxon>
        <taxon>Streptophyta</taxon>
        <taxon>Embryophyta</taxon>
        <taxon>Tracheophyta</taxon>
        <taxon>Spermatophyta</taxon>
        <taxon>Magnoliopsida</taxon>
        <taxon>Liliopsida</taxon>
        <taxon>Poales</taxon>
        <taxon>Poaceae</taxon>
        <taxon>PACMAD clade</taxon>
        <taxon>Panicoideae</taxon>
        <taxon>Andropogonodae</taxon>
        <taxon>Andropogoneae</taxon>
        <taxon>Tripsacinae</taxon>
        <taxon>Zea</taxon>
    </lineage>
</organism>
<dbReference type="InParanoid" id="A0A804QTH9"/>
<dbReference type="PROSITE" id="PS00784">
    <property type="entry name" value="RIBOSOMAL_L34"/>
    <property type="match status" value="1"/>
</dbReference>
<dbReference type="Gene3D" id="1.10.287.3980">
    <property type="match status" value="1"/>
</dbReference>
<protein>
    <submittedName>
        <fullName evidence="4">Uncharacterized protein</fullName>
    </submittedName>
</protein>
<evidence type="ECO:0000313" key="4">
    <source>
        <dbReference type="EnsemblPlants" id="Zm00001eb357240_P002"/>
    </source>
</evidence>
<comment type="similarity">
    <text evidence="1">Belongs to the bacterial ribosomal protein bL34 family.</text>
</comment>